<gene>
    <name evidence="5" type="ORF">HYG85_07700</name>
</gene>
<evidence type="ECO:0000256" key="3">
    <source>
        <dbReference type="ARBA" id="ARBA00023163"/>
    </source>
</evidence>
<dbReference type="GO" id="GO:0000976">
    <property type="term" value="F:transcription cis-regulatory region binding"/>
    <property type="evidence" value="ECO:0007669"/>
    <property type="project" value="TreeGrafter"/>
</dbReference>
<organism evidence="5 6">
    <name type="scientific">Vallitalea guaymasensis</name>
    <dbReference type="NCBI Taxonomy" id="1185412"/>
    <lineage>
        <taxon>Bacteria</taxon>
        <taxon>Bacillati</taxon>
        <taxon>Bacillota</taxon>
        <taxon>Clostridia</taxon>
        <taxon>Lachnospirales</taxon>
        <taxon>Vallitaleaceae</taxon>
        <taxon>Vallitalea</taxon>
    </lineage>
</organism>
<dbReference type="SMART" id="SM00354">
    <property type="entry name" value="HTH_LACI"/>
    <property type="match status" value="1"/>
</dbReference>
<dbReference type="Pfam" id="PF00356">
    <property type="entry name" value="LacI"/>
    <property type="match status" value="1"/>
</dbReference>
<keyword evidence="3" id="KW-0804">Transcription</keyword>
<dbReference type="Pfam" id="PF13377">
    <property type="entry name" value="Peripla_BP_3"/>
    <property type="match status" value="1"/>
</dbReference>
<dbReference type="PANTHER" id="PTHR30146:SF109">
    <property type="entry name" value="HTH-TYPE TRANSCRIPTIONAL REGULATOR GALS"/>
    <property type="match status" value="1"/>
</dbReference>
<evidence type="ECO:0000313" key="6">
    <source>
        <dbReference type="Proteomes" id="UP000677305"/>
    </source>
</evidence>
<evidence type="ECO:0000256" key="1">
    <source>
        <dbReference type="ARBA" id="ARBA00023015"/>
    </source>
</evidence>
<dbReference type="EMBL" id="CP058561">
    <property type="protein sequence ID" value="QUH28802.1"/>
    <property type="molecule type" value="Genomic_DNA"/>
</dbReference>
<evidence type="ECO:0000256" key="2">
    <source>
        <dbReference type="ARBA" id="ARBA00023125"/>
    </source>
</evidence>
<dbReference type="PROSITE" id="PS50932">
    <property type="entry name" value="HTH_LACI_2"/>
    <property type="match status" value="1"/>
</dbReference>
<protein>
    <submittedName>
        <fullName evidence="5">LacI family DNA-binding transcriptional regulator</fullName>
    </submittedName>
</protein>
<dbReference type="Gene3D" id="1.10.260.40">
    <property type="entry name" value="lambda repressor-like DNA-binding domains"/>
    <property type="match status" value="1"/>
</dbReference>
<dbReference type="SUPFAM" id="SSF53822">
    <property type="entry name" value="Periplasmic binding protein-like I"/>
    <property type="match status" value="1"/>
</dbReference>
<accession>A0A8J8M9E7</accession>
<sequence length="336" mass="38269">MKMLSMKDIANLSGVSLKTVSRVLNNSDNVKDSTRQKVMKIVEEHGYQKNIIAKSLKERKTNTIIVLIDRHKGDYWGIWHTIMLNTIMKKGKKLGYKVIISPSSAMNSLKEDTDGFPLITSGLADGAIIFDNVRKDVRIAFLNKHNIPYVVVGRNVDNNQSKWVDLDNKSAGYVGGEYLIERDYHSICFLLGEEEYIVNQERAKGFKEAALKYNIKDVNTVYGINTMKKAYEVVNKQLNENKKYRAYYVSGDERALGVYRAILEKGYKIPDDIAVLGIDNIPICDYLYPSLSSINQPVNEFCEHILNMLIKQINGEEILTSNKIVLPYELIIREST</sequence>
<keyword evidence="6" id="KW-1185">Reference proteome</keyword>
<evidence type="ECO:0000313" key="5">
    <source>
        <dbReference type="EMBL" id="QUH28802.1"/>
    </source>
</evidence>
<dbReference type="GO" id="GO:0003700">
    <property type="term" value="F:DNA-binding transcription factor activity"/>
    <property type="evidence" value="ECO:0007669"/>
    <property type="project" value="TreeGrafter"/>
</dbReference>
<dbReference type="CDD" id="cd01392">
    <property type="entry name" value="HTH_LacI"/>
    <property type="match status" value="1"/>
</dbReference>
<dbReference type="CDD" id="cd06267">
    <property type="entry name" value="PBP1_LacI_sugar_binding-like"/>
    <property type="match status" value="1"/>
</dbReference>
<dbReference type="PANTHER" id="PTHR30146">
    <property type="entry name" value="LACI-RELATED TRANSCRIPTIONAL REPRESSOR"/>
    <property type="match status" value="1"/>
</dbReference>
<dbReference type="InterPro" id="IPR046335">
    <property type="entry name" value="LacI/GalR-like_sensor"/>
</dbReference>
<feature type="domain" description="HTH lacI-type" evidence="4">
    <location>
        <begin position="4"/>
        <end position="58"/>
    </location>
</feature>
<dbReference type="KEGG" id="vgu:HYG85_07700"/>
<dbReference type="Gene3D" id="3.40.50.2300">
    <property type="match status" value="2"/>
</dbReference>
<keyword evidence="1" id="KW-0805">Transcription regulation</keyword>
<dbReference type="PROSITE" id="PS00356">
    <property type="entry name" value="HTH_LACI_1"/>
    <property type="match status" value="1"/>
</dbReference>
<proteinExistence type="predicted"/>
<dbReference type="InterPro" id="IPR010982">
    <property type="entry name" value="Lambda_DNA-bd_dom_sf"/>
</dbReference>
<dbReference type="InterPro" id="IPR028082">
    <property type="entry name" value="Peripla_BP_I"/>
</dbReference>
<dbReference type="SUPFAM" id="SSF47413">
    <property type="entry name" value="lambda repressor-like DNA-binding domains"/>
    <property type="match status" value="1"/>
</dbReference>
<keyword evidence="2 5" id="KW-0238">DNA-binding</keyword>
<dbReference type="InterPro" id="IPR000843">
    <property type="entry name" value="HTH_LacI"/>
</dbReference>
<dbReference type="Proteomes" id="UP000677305">
    <property type="component" value="Chromosome"/>
</dbReference>
<dbReference type="AlphaFoldDB" id="A0A8J8M9E7"/>
<name>A0A8J8M9E7_9FIRM</name>
<dbReference type="RefSeq" id="WP_212693009.1">
    <property type="nucleotide sequence ID" value="NZ_CP058561.1"/>
</dbReference>
<reference evidence="5 6" key="1">
    <citation type="submission" date="2020-07" db="EMBL/GenBank/DDBJ databases">
        <title>Vallitalea guaymasensis genome.</title>
        <authorList>
            <person name="Postec A."/>
        </authorList>
    </citation>
    <scope>NUCLEOTIDE SEQUENCE [LARGE SCALE GENOMIC DNA]</scope>
    <source>
        <strain evidence="5 6">Ra1766G1</strain>
    </source>
</reference>
<evidence type="ECO:0000259" key="4">
    <source>
        <dbReference type="PROSITE" id="PS50932"/>
    </source>
</evidence>